<dbReference type="PANTHER" id="PTHR48081">
    <property type="entry name" value="AB HYDROLASE SUPERFAMILY PROTEIN C4A8.06C"/>
    <property type="match status" value="1"/>
</dbReference>
<dbReference type="AlphaFoldDB" id="B4D0W1"/>
<keyword evidence="3" id="KW-0732">Signal</keyword>
<evidence type="ECO:0000256" key="3">
    <source>
        <dbReference type="SAM" id="SignalP"/>
    </source>
</evidence>
<feature type="chain" id="PRO_5002800314" evidence="3">
    <location>
        <begin position="20"/>
        <end position="301"/>
    </location>
</feature>
<dbReference type="InterPro" id="IPR050300">
    <property type="entry name" value="GDXG_lipolytic_enzyme"/>
</dbReference>
<dbReference type="InParanoid" id="B4D0W1"/>
<dbReference type="InterPro" id="IPR029058">
    <property type="entry name" value="AB_hydrolase_fold"/>
</dbReference>
<dbReference type="Proteomes" id="UP000005824">
    <property type="component" value="Unassembled WGS sequence"/>
</dbReference>
<accession>B4D0W1</accession>
<dbReference type="SUPFAM" id="SSF53474">
    <property type="entry name" value="alpha/beta-Hydrolases"/>
    <property type="match status" value="1"/>
</dbReference>
<keyword evidence="6" id="KW-1185">Reference proteome</keyword>
<organism evidence="5 6">
    <name type="scientific">Chthoniobacter flavus Ellin428</name>
    <dbReference type="NCBI Taxonomy" id="497964"/>
    <lineage>
        <taxon>Bacteria</taxon>
        <taxon>Pseudomonadati</taxon>
        <taxon>Verrucomicrobiota</taxon>
        <taxon>Spartobacteria</taxon>
        <taxon>Chthoniobacterales</taxon>
        <taxon>Chthoniobacteraceae</taxon>
        <taxon>Chthoniobacter</taxon>
    </lineage>
</organism>
<dbReference type="Pfam" id="PF20434">
    <property type="entry name" value="BD-FAE"/>
    <property type="match status" value="1"/>
</dbReference>
<feature type="domain" description="BD-FAE-like" evidence="4">
    <location>
        <begin position="55"/>
        <end position="251"/>
    </location>
</feature>
<comment type="similarity">
    <text evidence="1">Belongs to the 'GDXG' lipolytic enzyme family.</text>
</comment>
<keyword evidence="2 5" id="KW-0378">Hydrolase</keyword>
<dbReference type="InterPro" id="IPR049492">
    <property type="entry name" value="BD-FAE-like_dom"/>
</dbReference>
<evidence type="ECO:0000313" key="5">
    <source>
        <dbReference type="EMBL" id="EDY19973.1"/>
    </source>
</evidence>
<dbReference type="GO" id="GO:0004806">
    <property type="term" value="F:triacylglycerol lipase activity"/>
    <property type="evidence" value="ECO:0007669"/>
    <property type="project" value="TreeGrafter"/>
</dbReference>
<dbReference type="EMBL" id="ABVL01000006">
    <property type="protein sequence ID" value="EDY19973.1"/>
    <property type="molecule type" value="Genomic_DNA"/>
</dbReference>
<dbReference type="PANTHER" id="PTHR48081:SF30">
    <property type="entry name" value="ACETYL-HYDROLASE LIPR-RELATED"/>
    <property type="match status" value="1"/>
</dbReference>
<dbReference type="RefSeq" id="WP_006979887.1">
    <property type="nucleotide sequence ID" value="NZ_ABVL01000006.1"/>
</dbReference>
<sequence length="301" mass="32343" precursor="true">MNRLALFLVLAVFSLAVRAEENPPRRKFTYPPSMEGASVETYKEVDGTALKLWIFQPAEKSAPAAKRPAIVFFFGGGWTSGSPSQFESQCRHFAERGMVAITADYRVASRQHVKPTACVADAKSCLRWVRKNADRLGIDPDKIVAAGGSAGGHLAAATATLPGMDEAGEDTNVSAVPNALVLFNPALALAPFPGLDAKGFESKQNADRFGCPPEAISPIHHVGEHLPPMLILHGKADTTVPYASAEAFATEMKKKGNRCDLVGYEGQTHGFFNAARYNETVAEADQFLVSLGYLPPQKTNP</sequence>
<comment type="caution">
    <text evidence="5">The sequence shown here is derived from an EMBL/GenBank/DDBJ whole genome shotgun (WGS) entry which is preliminary data.</text>
</comment>
<gene>
    <name evidence="5" type="ORF">CfE428DRAFT_2562</name>
</gene>
<evidence type="ECO:0000256" key="1">
    <source>
        <dbReference type="ARBA" id="ARBA00010515"/>
    </source>
</evidence>
<evidence type="ECO:0000259" key="4">
    <source>
        <dbReference type="Pfam" id="PF20434"/>
    </source>
</evidence>
<dbReference type="eggNOG" id="COG0657">
    <property type="taxonomic scope" value="Bacteria"/>
</dbReference>
<proteinExistence type="inferred from homology"/>
<evidence type="ECO:0000313" key="6">
    <source>
        <dbReference type="Proteomes" id="UP000005824"/>
    </source>
</evidence>
<evidence type="ECO:0000256" key="2">
    <source>
        <dbReference type="ARBA" id="ARBA00022801"/>
    </source>
</evidence>
<feature type="signal peptide" evidence="3">
    <location>
        <begin position="1"/>
        <end position="19"/>
    </location>
</feature>
<protein>
    <submittedName>
        <fullName evidence="5">Alpha/beta hydrolase fold-3 domain protein</fullName>
    </submittedName>
</protein>
<dbReference type="Gene3D" id="3.40.50.1820">
    <property type="entry name" value="alpha/beta hydrolase"/>
    <property type="match status" value="1"/>
</dbReference>
<dbReference type="STRING" id="497964.CfE428DRAFT_2562"/>
<reference evidence="5 6" key="1">
    <citation type="journal article" date="2011" name="J. Bacteriol.">
        <title>Genome sequence of Chthoniobacter flavus Ellin428, an aerobic heterotrophic soil bacterium.</title>
        <authorList>
            <person name="Kant R."/>
            <person name="van Passel M.W."/>
            <person name="Palva A."/>
            <person name="Lucas S."/>
            <person name="Lapidus A."/>
            <person name="Glavina Del Rio T."/>
            <person name="Dalin E."/>
            <person name="Tice H."/>
            <person name="Bruce D."/>
            <person name="Goodwin L."/>
            <person name="Pitluck S."/>
            <person name="Larimer F.W."/>
            <person name="Land M.L."/>
            <person name="Hauser L."/>
            <person name="Sangwan P."/>
            <person name="de Vos W.M."/>
            <person name="Janssen P.H."/>
            <person name="Smidt H."/>
        </authorList>
    </citation>
    <scope>NUCLEOTIDE SEQUENCE [LARGE SCALE GENOMIC DNA]</scope>
    <source>
        <strain evidence="5 6">Ellin428</strain>
    </source>
</reference>
<name>B4D0W1_9BACT</name>